<accession>A0A518FJE1</accession>
<evidence type="ECO:0000313" key="1">
    <source>
        <dbReference type="EMBL" id="QDV16459.1"/>
    </source>
</evidence>
<reference evidence="1 2" key="1">
    <citation type="submission" date="2019-02" db="EMBL/GenBank/DDBJ databases">
        <title>Deep-cultivation of Planctomycetes and their phenomic and genomic characterization uncovers novel biology.</title>
        <authorList>
            <person name="Wiegand S."/>
            <person name="Jogler M."/>
            <person name="Boedeker C."/>
            <person name="Pinto D."/>
            <person name="Vollmers J."/>
            <person name="Rivas-Marin E."/>
            <person name="Kohn T."/>
            <person name="Peeters S.H."/>
            <person name="Heuer A."/>
            <person name="Rast P."/>
            <person name="Oberbeckmann S."/>
            <person name="Bunk B."/>
            <person name="Jeske O."/>
            <person name="Meyerdierks A."/>
            <person name="Storesund J.E."/>
            <person name="Kallscheuer N."/>
            <person name="Luecker S."/>
            <person name="Lage O.M."/>
            <person name="Pohl T."/>
            <person name="Merkel B.J."/>
            <person name="Hornburger P."/>
            <person name="Mueller R.-W."/>
            <person name="Bruemmer F."/>
            <person name="Labrenz M."/>
            <person name="Spormann A.M."/>
            <person name="Op den Camp H."/>
            <person name="Overmann J."/>
            <person name="Amann R."/>
            <person name="Jetten M.S.M."/>
            <person name="Mascher T."/>
            <person name="Medema M.H."/>
            <person name="Devos D.P."/>
            <person name="Kaster A.-K."/>
            <person name="Ovreas L."/>
            <person name="Rohde M."/>
            <person name="Galperin M.Y."/>
            <person name="Jogler C."/>
        </authorList>
    </citation>
    <scope>NUCLEOTIDE SEQUENCE [LARGE SCALE GENOMIC DNA]</scope>
    <source>
        <strain evidence="1 2">Pan153</strain>
    </source>
</reference>
<dbReference type="RefSeq" id="WP_145454364.1">
    <property type="nucleotide sequence ID" value="NZ_CP036317.1"/>
</dbReference>
<proteinExistence type="predicted"/>
<dbReference type="EMBL" id="CP036317">
    <property type="protein sequence ID" value="QDV16459.1"/>
    <property type="molecule type" value="Genomic_DNA"/>
</dbReference>
<dbReference type="AlphaFoldDB" id="A0A518FJE1"/>
<gene>
    <name evidence="1" type="ORF">Pan153_10880</name>
</gene>
<dbReference type="OrthoDB" id="240551at2"/>
<dbReference type="Proteomes" id="UP000320839">
    <property type="component" value="Chromosome"/>
</dbReference>
<organism evidence="1 2">
    <name type="scientific">Gimesia panareensis</name>
    <dbReference type="NCBI Taxonomy" id="2527978"/>
    <lineage>
        <taxon>Bacteria</taxon>
        <taxon>Pseudomonadati</taxon>
        <taxon>Planctomycetota</taxon>
        <taxon>Planctomycetia</taxon>
        <taxon>Planctomycetales</taxon>
        <taxon>Planctomycetaceae</taxon>
        <taxon>Gimesia</taxon>
    </lineage>
</organism>
<protein>
    <submittedName>
        <fullName evidence="1">Uncharacterized protein</fullName>
    </submittedName>
</protein>
<evidence type="ECO:0000313" key="2">
    <source>
        <dbReference type="Proteomes" id="UP000320839"/>
    </source>
</evidence>
<name>A0A518FJE1_9PLAN</name>
<sequence length="356" mass="40085">MKTAFLIQRSRHVYPGVLLSLLLLCVGLAAVAQQVKFDSTEKRLESLRSFKLSALNQKQLFDVALIGLELADDLINEKKFGDAAKAAALARTAAKKSNSTYLFKSGQYYSKYALELEAEFQKVAKYQAVLKTGSETEKQAAARELGLFYCLDDGDWKRGLPLLKACDDKALVALANRELQFPPVAEDQIKLGDLWAEYAAKGDSALKTDLLQRAKYWYLKALPQLSVVERAALARRINRIPKKTFQLNIAVRIDGSDRLILSTDRLYWQNLTYQYPSILVMNGIRWDTREVQELPNRGGTRALPHHLHLATARLKKLKGRGPVTLKIEPEQIHVTFDDGKPPGANDYVINLTFDSY</sequence>